<dbReference type="EMBL" id="CP003363">
    <property type="protein sequence ID" value="AGB50728.1"/>
    <property type="molecule type" value="Genomic_DNA"/>
</dbReference>
<dbReference type="RefSeq" id="WP_015313860.1">
    <property type="nucleotide sequence ID" value="NC_019972.1"/>
</dbReference>
<proteinExistence type="predicted"/>
<organism evidence="2 3">
    <name type="scientific">Methanomethylovorans hollandica (strain DSM 15978 / NBRC 107637 / DMS1)</name>
    <dbReference type="NCBI Taxonomy" id="867904"/>
    <lineage>
        <taxon>Archaea</taxon>
        <taxon>Methanobacteriati</taxon>
        <taxon>Methanobacteriota</taxon>
        <taxon>Stenosarchaea group</taxon>
        <taxon>Methanomicrobia</taxon>
        <taxon>Methanosarcinales</taxon>
        <taxon>Methanosarcinaceae</taxon>
        <taxon>Methanomethylovorans</taxon>
    </lineage>
</organism>
<protein>
    <submittedName>
        <fullName evidence="2">Uncharacterized protein</fullName>
    </submittedName>
</protein>
<name>L0L2T8_METHD</name>
<keyword evidence="1" id="KW-0175">Coiled coil</keyword>
<feature type="coiled-coil region" evidence="1">
    <location>
        <begin position="23"/>
        <end position="110"/>
    </location>
</feature>
<geneLocation type="plasmid" evidence="2 3">
    <name>pMETHO01</name>
</geneLocation>
<evidence type="ECO:0000313" key="2">
    <source>
        <dbReference type="EMBL" id="AGB50728.1"/>
    </source>
</evidence>
<keyword evidence="3" id="KW-1185">Reference proteome</keyword>
<keyword evidence="2" id="KW-0614">Plasmid</keyword>
<evidence type="ECO:0000256" key="1">
    <source>
        <dbReference type="SAM" id="Coils"/>
    </source>
</evidence>
<dbReference type="AlphaFoldDB" id="L0L2T8"/>
<reference evidence="3" key="1">
    <citation type="submission" date="2012-02" db="EMBL/GenBank/DDBJ databases">
        <title>Complete sequence of plasmid of Methanomethylovorans hollandica DSM 15978.</title>
        <authorList>
            <person name="Lucas S."/>
            <person name="Copeland A."/>
            <person name="Lapidus A."/>
            <person name="Glavina del Rio T."/>
            <person name="Dalin E."/>
            <person name="Tice H."/>
            <person name="Bruce D."/>
            <person name="Goodwin L."/>
            <person name="Pitluck S."/>
            <person name="Peters L."/>
            <person name="Mikhailova N."/>
            <person name="Held B."/>
            <person name="Kyrpides N."/>
            <person name="Mavromatis K."/>
            <person name="Ivanova N."/>
            <person name="Brettin T."/>
            <person name="Detter J.C."/>
            <person name="Han C."/>
            <person name="Larimer F."/>
            <person name="Land M."/>
            <person name="Hauser L."/>
            <person name="Markowitz V."/>
            <person name="Cheng J.-F."/>
            <person name="Hugenholtz P."/>
            <person name="Woyke T."/>
            <person name="Wu D."/>
            <person name="Spring S."/>
            <person name="Schroeder M."/>
            <person name="Brambilla E."/>
            <person name="Klenk H.-P."/>
            <person name="Eisen J.A."/>
        </authorList>
    </citation>
    <scope>NUCLEOTIDE SEQUENCE [LARGE SCALE GENOMIC DNA]</scope>
    <source>
        <strain evidence="3">DSM 15978 / NBRC 107637 / DMS1</strain>
        <plasmid evidence="3">Plasmid pMETHO01</plasmid>
    </source>
</reference>
<dbReference type="GeneID" id="14401553"/>
<dbReference type="HOGENOM" id="CLU_1329471_0_0_2"/>
<accession>L0L2T8</accession>
<gene>
    <name evidence="2" type="ordered locus">Metho_2591</name>
</gene>
<dbReference type="KEGG" id="mhz:Metho_2591"/>
<evidence type="ECO:0000313" key="3">
    <source>
        <dbReference type="Proteomes" id="UP000010866"/>
    </source>
</evidence>
<sequence>MRKQVKNEKIHHWLSTEELLGLIKDNEMKIMKLKIKLKRTEEEIEKLNEEISNVCKEKNVKSSKYKIKEERMREIKEEMQAVEKKKSEINEEYERKLLVLKAANARKEKVVKERTLSEQMFSEWVRRQQKRTETTTYYSAESEIHKLYSHNLEDLKLKLHDLHVECSRLEKNDPLWFIENEAKEIKKEANERTIKLRRLIDLRESQ</sequence>
<dbReference type="Proteomes" id="UP000010866">
    <property type="component" value="Plasmid pMETHO01"/>
</dbReference>